<keyword evidence="2" id="KW-1185">Reference proteome</keyword>
<comment type="caution">
    <text evidence="1">The sequence shown here is derived from an EMBL/GenBank/DDBJ whole genome shotgun (WGS) entry which is preliminary data.</text>
</comment>
<proteinExistence type="predicted"/>
<name>A0AAX6DN00_IRIPA</name>
<dbReference type="AlphaFoldDB" id="A0AAX6DN00"/>
<sequence length="49" mass="5446">MADLDQRLRSANTDRWSICTRSRQEVAARQGVRRQDLTSAAAAAVSSLR</sequence>
<reference evidence="1" key="1">
    <citation type="journal article" date="2023" name="GigaByte">
        <title>Genome assembly of the bearded iris, Iris pallida Lam.</title>
        <authorList>
            <person name="Bruccoleri R.E."/>
            <person name="Oakeley E.J."/>
            <person name="Faust A.M.E."/>
            <person name="Altorfer M."/>
            <person name="Dessus-Babus S."/>
            <person name="Burckhardt D."/>
            <person name="Oertli M."/>
            <person name="Naumann U."/>
            <person name="Petersen F."/>
            <person name="Wong J."/>
        </authorList>
    </citation>
    <scope>NUCLEOTIDE SEQUENCE</scope>
    <source>
        <strain evidence="1">GSM-AAB239-AS_SAM_17_03QT</strain>
    </source>
</reference>
<evidence type="ECO:0000313" key="1">
    <source>
        <dbReference type="EMBL" id="KAJ6793212.1"/>
    </source>
</evidence>
<reference evidence="1" key="2">
    <citation type="submission" date="2023-04" db="EMBL/GenBank/DDBJ databases">
        <authorList>
            <person name="Bruccoleri R.E."/>
            <person name="Oakeley E.J."/>
            <person name="Faust A.-M."/>
            <person name="Dessus-Babus S."/>
            <person name="Altorfer M."/>
            <person name="Burckhardt D."/>
            <person name="Oertli M."/>
            <person name="Naumann U."/>
            <person name="Petersen F."/>
            <person name="Wong J."/>
        </authorList>
    </citation>
    <scope>NUCLEOTIDE SEQUENCE</scope>
    <source>
        <strain evidence="1">GSM-AAB239-AS_SAM_17_03QT</strain>
        <tissue evidence="1">Leaf</tissue>
    </source>
</reference>
<gene>
    <name evidence="1" type="ORF">M6B38_111590</name>
</gene>
<protein>
    <submittedName>
        <fullName evidence="1">Pollen-specific leucine-rich repeat extensin-like protein 4</fullName>
    </submittedName>
</protein>
<evidence type="ECO:0000313" key="2">
    <source>
        <dbReference type="Proteomes" id="UP001140949"/>
    </source>
</evidence>
<accession>A0AAX6DN00</accession>
<dbReference type="Proteomes" id="UP001140949">
    <property type="component" value="Unassembled WGS sequence"/>
</dbReference>
<organism evidence="1 2">
    <name type="scientific">Iris pallida</name>
    <name type="common">Sweet iris</name>
    <dbReference type="NCBI Taxonomy" id="29817"/>
    <lineage>
        <taxon>Eukaryota</taxon>
        <taxon>Viridiplantae</taxon>
        <taxon>Streptophyta</taxon>
        <taxon>Embryophyta</taxon>
        <taxon>Tracheophyta</taxon>
        <taxon>Spermatophyta</taxon>
        <taxon>Magnoliopsida</taxon>
        <taxon>Liliopsida</taxon>
        <taxon>Asparagales</taxon>
        <taxon>Iridaceae</taxon>
        <taxon>Iridoideae</taxon>
        <taxon>Irideae</taxon>
        <taxon>Iris</taxon>
    </lineage>
</organism>
<dbReference type="EMBL" id="JANAVB010043216">
    <property type="protein sequence ID" value="KAJ6793212.1"/>
    <property type="molecule type" value="Genomic_DNA"/>
</dbReference>